<dbReference type="AlphaFoldDB" id="A0A2B7YIQ5"/>
<evidence type="ECO:0000313" key="2">
    <source>
        <dbReference type="EMBL" id="PGH20949.1"/>
    </source>
</evidence>
<keyword evidence="1" id="KW-0175">Coiled coil</keyword>
<gene>
    <name evidence="2" type="ORF">RN96_07680</name>
</gene>
<feature type="coiled-coil region" evidence="1">
    <location>
        <begin position="446"/>
        <end position="482"/>
    </location>
</feature>
<proteinExistence type="predicted"/>
<reference evidence="2 3" key="1">
    <citation type="submission" date="2017-06" db="EMBL/GenBank/DDBJ databases">
        <title>Genome sequencing of Fusobacterium nucleatum subsp. polymorphum KCOM 1232 (=ChDC F37).</title>
        <authorList>
            <person name="Kook J.-K."/>
            <person name="Park S.-N."/>
            <person name="Lim Y.K."/>
            <person name="Roh H."/>
        </authorList>
    </citation>
    <scope>NUCLEOTIDE SEQUENCE [LARGE SCALE GENOMIC DNA]</scope>
    <source>
        <strain evidence="3">KCOM 1232 ( ChDC F37)</strain>
    </source>
</reference>
<dbReference type="RefSeq" id="WP_098703001.1">
    <property type="nucleotide sequence ID" value="NZ_NJGI01000004.1"/>
</dbReference>
<accession>A0A2B7YIQ5</accession>
<evidence type="ECO:0000313" key="3">
    <source>
        <dbReference type="Proteomes" id="UP000222862"/>
    </source>
</evidence>
<evidence type="ECO:0000256" key="1">
    <source>
        <dbReference type="SAM" id="Coils"/>
    </source>
</evidence>
<dbReference type="EMBL" id="NJGI01000004">
    <property type="protein sequence ID" value="PGH20949.1"/>
    <property type="molecule type" value="Genomic_DNA"/>
</dbReference>
<dbReference type="Proteomes" id="UP000222862">
    <property type="component" value="Unassembled WGS sequence"/>
</dbReference>
<sequence>MNNTYISEKNDNFEVQYEIINIESFEDNKIKKYIKNQIENVDREIDINNSTLQEYRNVIKKFTNQADALDYTVAIGSGILAGIVDSFFVGNFSFAEGKAWSNHKINDFVMDVAKKKGYKGNRLKGAIKYLEDEFKIPSDNIWSGKNININSKSHHLDDLAHHPTLVGLIASIITQFTEKAYFQNRFGKNFALDITEMRLIGNTVYEKILAGTTNWFYHLVSDMSGSNKTAGVGMGIPGPLLSLAKEFSMLPGINKTNLPKLLDKAFREYKFDLRSELAVFHQLGKQTIPVILNEVLVRVFYFFSRLIKEYKEKENFKDIEWKNVLPYKNRTLTRMLTISSGTFLAFDLLDAGIRSAGNWGSFVLRVNFVNVGRFTVSCYNEYKMEREKEKIEKDILDLYNQQLSLNNIKLSYNIAGMWVNTKEAVENIEELSNNIQKSIPYIDNSNKELKEDLDKIGDSIDIIKKEKKNEKLLKNLKNILSE</sequence>
<name>A0A2B7YIQ5_FUSNP</name>
<protein>
    <submittedName>
        <fullName evidence="2">Uncharacterized protein</fullName>
    </submittedName>
</protein>
<organism evidence="2 3">
    <name type="scientific">Fusobacterium nucleatum subsp. polymorphum</name>
    <name type="common">Fusobacterium polymorphum</name>
    <dbReference type="NCBI Taxonomy" id="76857"/>
    <lineage>
        <taxon>Bacteria</taxon>
        <taxon>Fusobacteriati</taxon>
        <taxon>Fusobacteriota</taxon>
        <taxon>Fusobacteriia</taxon>
        <taxon>Fusobacteriales</taxon>
        <taxon>Fusobacteriaceae</taxon>
        <taxon>Fusobacterium</taxon>
    </lineage>
</organism>
<comment type="caution">
    <text evidence="2">The sequence shown here is derived from an EMBL/GenBank/DDBJ whole genome shotgun (WGS) entry which is preliminary data.</text>
</comment>